<reference evidence="2 3" key="1">
    <citation type="submission" date="2021-11" db="EMBL/GenBank/DDBJ databases">
        <title>Black yeast isolated from Biological Soil Crust.</title>
        <authorList>
            <person name="Kurbessoian T."/>
        </authorList>
    </citation>
    <scope>NUCLEOTIDE SEQUENCE [LARGE SCALE GENOMIC DNA]</scope>
    <source>
        <strain evidence="2 3">CCFEE 5522</strain>
    </source>
</reference>
<evidence type="ECO:0000256" key="1">
    <source>
        <dbReference type="SAM" id="MobiDB-lite"/>
    </source>
</evidence>
<feature type="compositionally biased region" description="Polar residues" evidence="1">
    <location>
        <begin position="57"/>
        <end position="66"/>
    </location>
</feature>
<evidence type="ECO:0000313" key="2">
    <source>
        <dbReference type="EMBL" id="KAK4548603.1"/>
    </source>
</evidence>
<feature type="compositionally biased region" description="Polar residues" evidence="1">
    <location>
        <begin position="297"/>
        <end position="310"/>
    </location>
</feature>
<evidence type="ECO:0008006" key="4">
    <source>
        <dbReference type="Google" id="ProtNLM"/>
    </source>
</evidence>
<feature type="compositionally biased region" description="Low complexity" evidence="1">
    <location>
        <begin position="142"/>
        <end position="155"/>
    </location>
</feature>
<comment type="caution">
    <text evidence="2">The sequence shown here is derived from an EMBL/GenBank/DDBJ whole genome shotgun (WGS) entry which is preliminary data.</text>
</comment>
<feature type="region of interest" description="Disordered" evidence="1">
    <location>
        <begin position="121"/>
        <end position="552"/>
    </location>
</feature>
<sequence>MANGGWVHAVPLDETNGFSQPQRTDTLRSQDSHVSGYREREREREPRGTASRRPSDFNIQSDSEATGSRRASIRASNTSTMRKRSRNTLREKPKKGEPSVDDSAWIHRDKLAQIEIQEMEEAGIHVRQSRRSLSAGPEARARSSSRSMSRSGARRPTSKDRQSEQYGEEPQGPLYSSFDDYERKRVSTIPAEEEEQGFDPSTDNELRNPEEIAAGQQVLRQHMIRPSTSRIPISKVSPVPVPQTVVDRDSPLPRSRNGSGAGSGAWDDMQYARRARSNSIGSQGLLDGADGVRTPSRPASSHLRNSNENSPPKARVPSKATPSSGARAVSTASNSVARPTSSHLNKPRTSSVANKRPISSSGHKSRPSTSHAPPEGEAPWIASMYKPDPRLPPEQQMLPTHAKRMMQDQWQKEGKTGTAYDRDLNLLNDKELAPQQQKLRADAPAMLQLDDNSRWKIEPPANDKLSPGASRAGNTSPSRLDKPWPLSPAKSDTKSETGSVRPGTSGGYKITPTIASPPPIERNPNSAQSVSSSVPHNPTPRVPDYDEKDLPEPKKGCCCLVM</sequence>
<gene>
    <name evidence="2" type="ORF">LTR36_009513</name>
</gene>
<dbReference type="EMBL" id="JAVFHQ010000007">
    <property type="protein sequence ID" value="KAK4548603.1"/>
    <property type="molecule type" value="Genomic_DNA"/>
</dbReference>
<keyword evidence="3" id="KW-1185">Reference proteome</keyword>
<dbReference type="Proteomes" id="UP001324427">
    <property type="component" value="Unassembled WGS sequence"/>
</dbReference>
<protein>
    <recommendedName>
        <fullName evidence="4">TeaA receptor TeaR</fullName>
    </recommendedName>
</protein>
<feature type="compositionally biased region" description="Basic and acidic residues" evidence="1">
    <location>
        <begin position="25"/>
        <end position="47"/>
    </location>
</feature>
<organism evidence="2 3">
    <name type="scientific">Oleoguttula mirabilis</name>
    <dbReference type="NCBI Taxonomy" id="1507867"/>
    <lineage>
        <taxon>Eukaryota</taxon>
        <taxon>Fungi</taxon>
        <taxon>Dikarya</taxon>
        <taxon>Ascomycota</taxon>
        <taxon>Pezizomycotina</taxon>
        <taxon>Dothideomycetes</taxon>
        <taxon>Dothideomycetidae</taxon>
        <taxon>Mycosphaerellales</taxon>
        <taxon>Teratosphaeriaceae</taxon>
        <taxon>Oleoguttula</taxon>
    </lineage>
</organism>
<evidence type="ECO:0000313" key="3">
    <source>
        <dbReference type="Proteomes" id="UP001324427"/>
    </source>
</evidence>
<proteinExistence type="predicted"/>
<feature type="compositionally biased region" description="Basic and acidic residues" evidence="1">
    <location>
        <begin position="410"/>
        <end position="432"/>
    </location>
</feature>
<dbReference type="AlphaFoldDB" id="A0AAV9JVJ1"/>
<feature type="compositionally biased region" description="Basic and acidic residues" evidence="1">
    <location>
        <begin position="88"/>
        <end position="106"/>
    </location>
</feature>
<feature type="compositionally biased region" description="Polar residues" evidence="1">
    <location>
        <begin position="523"/>
        <end position="536"/>
    </location>
</feature>
<feature type="compositionally biased region" description="Polar residues" evidence="1">
    <location>
        <begin position="320"/>
        <end position="371"/>
    </location>
</feature>
<feature type="compositionally biased region" description="Basic and acidic residues" evidence="1">
    <location>
        <begin position="543"/>
        <end position="552"/>
    </location>
</feature>
<accession>A0AAV9JVJ1</accession>
<name>A0AAV9JVJ1_9PEZI</name>
<feature type="region of interest" description="Disordered" evidence="1">
    <location>
        <begin position="1"/>
        <end position="106"/>
    </location>
</feature>